<dbReference type="EC" id="2.1.1.-" evidence="1"/>
<evidence type="ECO:0000256" key="1">
    <source>
        <dbReference type="HAMAP-Rule" id="MF_03223"/>
    </source>
</evidence>
<dbReference type="CDD" id="cd02440">
    <property type="entry name" value="AdoMet_MTases"/>
    <property type="match status" value="1"/>
</dbReference>
<organism evidence="3 4">
    <name type="scientific">Colletotrichum gloeosporioides</name>
    <name type="common">Anthracnose fungus</name>
    <name type="synonym">Glomerella cingulata</name>
    <dbReference type="NCBI Taxonomy" id="474922"/>
    <lineage>
        <taxon>Eukaryota</taxon>
        <taxon>Fungi</taxon>
        <taxon>Dikarya</taxon>
        <taxon>Ascomycota</taxon>
        <taxon>Pezizomycotina</taxon>
        <taxon>Sordariomycetes</taxon>
        <taxon>Hypocreomycetidae</taxon>
        <taxon>Glomerellales</taxon>
        <taxon>Glomerellaceae</taxon>
        <taxon>Colletotrichum</taxon>
        <taxon>Colletotrichum gloeosporioides species complex</taxon>
    </lineage>
</organism>
<dbReference type="PANTHER" id="PTHR34117">
    <property type="entry name" value="STYLE CELL-CYCLE INHIBITOR 1"/>
    <property type="match status" value="1"/>
</dbReference>
<feature type="compositionally biased region" description="Basic and acidic residues" evidence="2">
    <location>
        <begin position="66"/>
        <end position="76"/>
    </location>
</feature>
<feature type="compositionally biased region" description="Basic and acidic residues" evidence="2">
    <location>
        <begin position="310"/>
        <end position="351"/>
    </location>
</feature>
<feature type="binding site" evidence="1">
    <location>
        <position position="536"/>
    </location>
    <ligand>
        <name>S-adenosyl-L-methionine</name>
        <dbReference type="ChEBI" id="CHEBI:59789"/>
    </ligand>
</feature>
<dbReference type="Gene3D" id="3.40.50.150">
    <property type="entry name" value="Vaccinia Virus protein VP39"/>
    <property type="match status" value="1"/>
</dbReference>
<dbReference type="Pfam" id="PF10294">
    <property type="entry name" value="Methyltransf_16"/>
    <property type="match status" value="1"/>
</dbReference>
<dbReference type="SUPFAM" id="SSF53335">
    <property type="entry name" value="S-adenosyl-L-methionine-dependent methyltransferases"/>
    <property type="match status" value="1"/>
</dbReference>
<dbReference type="GO" id="GO:0016279">
    <property type="term" value="F:protein-lysine N-methyltransferase activity"/>
    <property type="evidence" value="ECO:0007669"/>
    <property type="project" value="UniProtKB-UniRule"/>
</dbReference>
<feature type="binding site" evidence="1">
    <location>
        <position position="480"/>
    </location>
    <ligand>
        <name>S-adenosyl-L-methionine</name>
        <dbReference type="ChEBI" id="CHEBI:59789"/>
    </ligand>
</feature>
<keyword evidence="1 3" id="KW-0808">Transferase</keyword>
<reference evidence="3" key="2">
    <citation type="submission" date="2020-03" db="EMBL/GenBank/DDBJ databases">
        <authorList>
            <person name="Fu F.-F."/>
            <person name="Chen J."/>
        </authorList>
    </citation>
    <scope>NUCLEOTIDE SEQUENCE</scope>
    <source>
        <strain evidence="3">Lc1</strain>
    </source>
</reference>
<dbReference type="EMBL" id="WVTB01000066">
    <property type="protein sequence ID" value="KAF3801588.1"/>
    <property type="molecule type" value="Genomic_DNA"/>
</dbReference>
<feature type="compositionally biased region" description="Acidic residues" evidence="2">
    <location>
        <begin position="382"/>
        <end position="395"/>
    </location>
</feature>
<feature type="binding site" evidence="1">
    <location>
        <position position="511"/>
    </location>
    <ligand>
        <name>S-adenosyl-L-methionine</name>
        <dbReference type="ChEBI" id="CHEBI:59789"/>
    </ligand>
</feature>
<dbReference type="PANTHER" id="PTHR34117:SF1">
    <property type="entry name" value="STYLE CELL-CYCLE INHIBITOR 1"/>
    <property type="match status" value="1"/>
</dbReference>
<evidence type="ECO:0000313" key="3">
    <source>
        <dbReference type="EMBL" id="KAF3801588.1"/>
    </source>
</evidence>
<feature type="compositionally biased region" description="Basic and acidic residues" evidence="2">
    <location>
        <begin position="1"/>
        <end position="49"/>
    </location>
</feature>
<dbReference type="AlphaFoldDB" id="A0A8H4FGK5"/>
<feature type="compositionally biased region" description="Acidic residues" evidence="2">
    <location>
        <begin position="169"/>
        <end position="192"/>
    </location>
</feature>
<dbReference type="PROSITE" id="PS51560">
    <property type="entry name" value="SAM_MT_NNT1"/>
    <property type="match status" value="1"/>
</dbReference>
<evidence type="ECO:0000313" key="4">
    <source>
        <dbReference type="Proteomes" id="UP000613401"/>
    </source>
</evidence>
<keyword evidence="4" id="KW-1185">Reference proteome</keyword>
<dbReference type="GO" id="GO:0005737">
    <property type="term" value="C:cytoplasm"/>
    <property type="evidence" value="ECO:0007669"/>
    <property type="project" value="UniProtKB-SubCell"/>
</dbReference>
<evidence type="ECO:0000256" key="2">
    <source>
        <dbReference type="SAM" id="MobiDB-lite"/>
    </source>
</evidence>
<dbReference type="GO" id="GO:0071885">
    <property type="term" value="F:N-terminal protein N-methyltransferase activity"/>
    <property type="evidence" value="ECO:0007669"/>
    <property type="project" value="UniProtKB-UniRule"/>
</dbReference>
<feature type="region of interest" description="Disordered" evidence="2">
    <location>
        <begin position="151"/>
        <end position="408"/>
    </location>
</feature>
<comment type="subcellular location">
    <subcellularLocation>
        <location evidence="1">Cytoplasm</location>
    </subcellularLocation>
</comment>
<sequence length="633" mass="71774">MPGDRNRNRSRSRSPERRRGDVRRRSPLDEEHRAKRPRRSDEEGRDEGRRHHHLRHRSHRHHHRDSPRESSARSSKDVPAAAAALPYDARALSKNDLDVFRPLLAYYLDLQKQKDMRDMDEREVRGRWKSFMGKWNRGELSSGWYDPEMFMAAKERAPEDAPLGRTEKDVDEDGEEGHDDVDDVDDDDDDDLGPMLPPSAREGGRRSGPGIPSLADLSLRREDLAEDAQREREAQVEDLRAQRKDDRKQQRERLDELVPRADAGTRERKLEKRALVNDKMKGFADKGGDGQVEVGEQELMGGGDSVAEYRAMKAREERKKTEREIRREEVARARAAEREERVREYREREEGEISAPPPPSTTPPSNSSPTLTTKMSPVSDVADGDTGDLFQDPEDYYPPTPPPTTQSHTLASGRVLTLHLVGYSPTEAHHLWNGSRVVSDYFEAEPARVRGRTMLELGAGAGLPSLTAGILGAKRVVVTDFPDVEIVQTMQKNVDEAGDLEGVVVPAGYVWGADVVPLLEKLGGGEGARFDVLVLADLLFRHSEHGKLVDTIEMALARRRDAVAYVFFTSYRPWLRHKDLAFFDVCRERGFVVEQVVDKRLEKPLFENDPGDLEVQKTVGGYEVRWPEEKLEA</sequence>
<dbReference type="HAMAP" id="MF_03223">
    <property type="entry name" value="Methyltr_EFM7"/>
    <property type="match status" value="1"/>
</dbReference>
<keyword evidence="1" id="KW-0949">S-adenosyl-L-methionine</keyword>
<dbReference type="InterPro" id="IPR029063">
    <property type="entry name" value="SAM-dependent_MTases_sf"/>
</dbReference>
<feature type="binding site" evidence="1">
    <location>
        <begin position="458"/>
        <end position="460"/>
    </location>
    <ligand>
        <name>S-adenosyl-L-methionine</name>
        <dbReference type="ChEBI" id="CHEBI:59789"/>
    </ligand>
</feature>
<feature type="region of interest" description="Disordered" evidence="2">
    <location>
        <begin position="1"/>
        <end position="80"/>
    </location>
</feature>
<proteinExistence type="inferred from homology"/>
<feature type="compositionally biased region" description="Basic residues" evidence="2">
    <location>
        <begin position="50"/>
        <end position="65"/>
    </location>
</feature>
<keyword evidence="1 3" id="KW-0489">Methyltransferase</keyword>
<feature type="compositionally biased region" description="Low complexity" evidence="2">
    <location>
        <begin position="363"/>
        <end position="373"/>
    </location>
</feature>
<dbReference type="GO" id="GO:0032259">
    <property type="term" value="P:methylation"/>
    <property type="evidence" value="ECO:0007669"/>
    <property type="project" value="UniProtKB-KW"/>
</dbReference>
<feature type="binding site" evidence="1">
    <location>
        <position position="432"/>
    </location>
    <ligand>
        <name>S-adenosyl-L-methionine</name>
        <dbReference type="ChEBI" id="CHEBI:59789"/>
    </ligand>
</feature>
<name>A0A8H4FGK5_COLGL</name>
<comment type="caution">
    <text evidence="3">The sequence shown here is derived from an EMBL/GenBank/DDBJ whole genome shotgun (WGS) entry which is preliminary data.</text>
</comment>
<comment type="function">
    <text evidence="1">S-adenosyl-L-methionine-dependent protein methyltransferase that trimethylates the N-terminal glycine 'Gly-2' of elongation factor 1-alpha, before also catalyzing the mono- and dimethylation of 'Lys-3'.</text>
</comment>
<comment type="similarity">
    <text evidence="1">Belongs to the class I-like SAM-binding methyltransferase superfamily. EFM7 family.</text>
</comment>
<dbReference type="InterPro" id="IPR044688">
    <property type="entry name" value="SCI-1-like"/>
</dbReference>
<dbReference type="Proteomes" id="UP000613401">
    <property type="component" value="Unassembled WGS sequence"/>
</dbReference>
<keyword evidence="1" id="KW-0963">Cytoplasm</keyword>
<accession>A0A8H4FGK5</accession>
<feature type="compositionally biased region" description="Basic and acidic residues" evidence="2">
    <location>
        <begin position="218"/>
        <end position="288"/>
    </location>
</feature>
<gene>
    <name evidence="1" type="primary">EFM7</name>
    <name evidence="3" type="ORF">GCG54_00014804</name>
</gene>
<dbReference type="InterPro" id="IPR019410">
    <property type="entry name" value="Methyltransf_16"/>
</dbReference>
<dbReference type="InterPro" id="IPR025784">
    <property type="entry name" value="EFM7"/>
</dbReference>
<protein>
    <recommendedName>
        <fullName evidence="1">Protein N-terminal and lysine N-methyltransferase EFM7</fullName>
        <ecNumber evidence="1">2.1.1.-</ecNumber>
    </recommendedName>
    <alternativeName>
        <fullName evidence="1">Elongation factor methyltransferase 7</fullName>
    </alternativeName>
</protein>
<reference evidence="3" key="1">
    <citation type="journal article" date="2020" name="Phytopathology">
        <title>Genome sequence and comparative analysis of Colletotrichum gloeosporioides isolated from Liriodendron leaves.</title>
        <authorList>
            <person name="Fu F.F."/>
            <person name="Hao Z."/>
            <person name="Wang P."/>
            <person name="Lu Y."/>
            <person name="Xue L.J."/>
            <person name="Wei G."/>
            <person name="Tian Y."/>
            <person name="Baishi H."/>
            <person name="Xu H."/>
            <person name="Shi J."/>
            <person name="Cheng T."/>
            <person name="Wang G."/>
            <person name="Yi Y."/>
            <person name="Chen J."/>
        </authorList>
    </citation>
    <scope>NUCLEOTIDE SEQUENCE</scope>
    <source>
        <strain evidence="3">Lc1</strain>
    </source>
</reference>